<dbReference type="InterPro" id="IPR000219">
    <property type="entry name" value="DH_dom"/>
</dbReference>
<dbReference type="PROSITE" id="PS50081">
    <property type="entry name" value="ZF_DAG_PE_2"/>
    <property type="match status" value="1"/>
</dbReference>
<feature type="region of interest" description="Disordered" evidence="6">
    <location>
        <begin position="779"/>
        <end position="802"/>
    </location>
</feature>
<feature type="compositionally biased region" description="Polar residues" evidence="6">
    <location>
        <begin position="381"/>
        <end position="395"/>
    </location>
</feature>
<keyword evidence="3" id="KW-0597">Phosphoprotein</keyword>
<evidence type="ECO:0000259" key="8">
    <source>
        <dbReference type="PROSITE" id="PS50010"/>
    </source>
</evidence>
<comment type="subcellular location">
    <subcellularLocation>
        <location evidence="1">Cytoplasm</location>
    </subcellularLocation>
</comment>
<evidence type="ECO:0000313" key="11">
    <source>
        <dbReference type="EMBL" id="KAH9511070.1"/>
    </source>
</evidence>
<evidence type="ECO:0000256" key="3">
    <source>
        <dbReference type="ARBA" id="ARBA00022553"/>
    </source>
</evidence>
<protein>
    <submittedName>
        <fullName evidence="11">Rho guanyl-nucleotide exchange factor</fullName>
    </submittedName>
</protein>
<dbReference type="CDD" id="cd13329">
    <property type="entry name" value="PH_RhoGEF"/>
    <property type="match status" value="1"/>
</dbReference>
<feature type="domain" description="DH" evidence="8">
    <location>
        <begin position="1293"/>
        <end position="1493"/>
    </location>
</feature>
<feature type="domain" description="PDZ" evidence="10">
    <location>
        <begin position="81"/>
        <end position="158"/>
    </location>
</feature>
<evidence type="ECO:0000256" key="4">
    <source>
        <dbReference type="ARBA" id="ARBA00022658"/>
    </source>
</evidence>
<feature type="compositionally biased region" description="Basic and acidic residues" evidence="6">
    <location>
        <begin position="2137"/>
        <end position="2146"/>
    </location>
</feature>
<dbReference type="PANTHER" id="PTHR45872:SF2">
    <property type="entry name" value="RHO GUANINE NUCLEOTIDE EXCHANGE FACTOR 2, ISOFORM D"/>
    <property type="match status" value="1"/>
</dbReference>
<dbReference type="InterPro" id="IPR044926">
    <property type="entry name" value="RGS_subdomain_2"/>
</dbReference>
<feature type="compositionally biased region" description="Polar residues" evidence="6">
    <location>
        <begin position="354"/>
        <end position="370"/>
    </location>
</feature>
<dbReference type="Pfam" id="PF00621">
    <property type="entry name" value="RhoGEF"/>
    <property type="match status" value="1"/>
</dbReference>
<feature type="region of interest" description="Disordered" evidence="6">
    <location>
        <begin position="930"/>
        <end position="970"/>
    </location>
</feature>
<reference evidence="11" key="2">
    <citation type="journal article" date="2022" name="Res Sq">
        <title>Comparative Genomics Reveals Insights into the Divergent Evolution of Astigmatic Mites and Household Pest Adaptations.</title>
        <authorList>
            <person name="Xiong Q."/>
            <person name="Wan A.T.-Y."/>
            <person name="Liu X.-Y."/>
            <person name="Fung C.S.-H."/>
            <person name="Xiao X."/>
            <person name="Malainual N."/>
            <person name="Hou J."/>
            <person name="Wang L."/>
            <person name="Wang M."/>
            <person name="Yang K."/>
            <person name="Cui Y."/>
            <person name="Leung E."/>
            <person name="Nong W."/>
            <person name="Shin S.-K."/>
            <person name="Au S."/>
            <person name="Jeong K.Y."/>
            <person name="Chew F.T."/>
            <person name="Hui J."/>
            <person name="Leung T.F."/>
            <person name="Tungtrongchitr A."/>
            <person name="Zhong N."/>
            <person name="Liu Z."/>
            <person name="Tsui S."/>
        </authorList>
    </citation>
    <scope>NUCLEOTIDE SEQUENCE</scope>
    <source>
        <strain evidence="11">Derf</strain>
        <tissue evidence="11">Whole organism</tissue>
    </source>
</reference>
<feature type="compositionally biased region" description="Basic and acidic residues" evidence="6">
    <location>
        <begin position="1974"/>
        <end position="1992"/>
    </location>
</feature>
<feature type="compositionally biased region" description="Pro residues" evidence="6">
    <location>
        <begin position="1714"/>
        <end position="1723"/>
    </location>
</feature>
<dbReference type="GO" id="GO:0007186">
    <property type="term" value="P:G protein-coupled receptor signaling pathway"/>
    <property type="evidence" value="ECO:0007669"/>
    <property type="project" value="TreeGrafter"/>
</dbReference>
<dbReference type="InterPro" id="IPR001849">
    <property type="entry name" value="PH_domain"/>
</dbReference>
<feature type="compositionally biased region" description="Pro residues" evidence="6">
    <location>
        <begin position="1265"/>
        <end position="1287"/>
    </location>
</feature>
<feature type="compositionally biased region" description="Low complexity" evidence="6">
    <location>
        <begin position="162"/>
        <end position="200"/>
    </location>
</feature>
<keyword evidence="5" id="KW-0175">Coiled coil</keyword>
<dbReference type="SUPFAM" id="SSF48065">
    <property type="entry name" value="DBL homology domain (DH-domain)"/>
    <property type="match status" value="1"/>
</dbReference>
<feature type="region of interest" description="Disordered" evidence="6">
    <location>
        <begin position="453"/>
        <end position="472"/>
    </location>
</feature>
<feature type="compositionally biased region" description="Low complexity" evidence="6">
    <location>
        <begin position="2065"/>
        <end position="2081"/>
    </location>
</feature>
<feature type="domain" description="PH" evidence="7">
    <location>
        <begin position="1525"/>
        <end position="1632"/>
    </location>
</feature>
<feature type="region of interest" description="Disordered" evidence="6">
    <location>
        <begin position="1"/>
        <end position="34"/>
    </location>
</feature>
<dbReference type="Gene3D" id="1.20.900.10">
    <property type="entry name" value="Dbl homology (DH) domain"/>
    <property type="match status" value="1"/>
</dbReference>
<dbReference type="Gene3D" id="2.30.42.10">
    <property type="match status" value="1"/>
</dbReference>
<feature type="compositionally biased region" description="Low complexity" evidence="6">
    <location>
        <begin position="1205"/>
        <end position="1216"/>
    </location>
</feature>
<dbReference type="Gene3D" id="2.30.29.30">
    <property type="entry name" value="Pleckstrin-homology domain (PH domain)/Phosphotyrosine-binding domain (PTB)"/>
    <property type="match status" value="1"/>
</dbReference>
<dbReference type="InterPro" id="IPR002219">
    <property type="entry name" value="PKC_DAG/PE"/>
</dbReference>
<feature type="compositionally biased region" description="Acidic residues" evidence="6">
    <location>
        <begin position="1234"/>
        <end position="1243"/>
    </location>
</feature>
<dbReference type="Pfam" id="PF17838">
    <property type="entry name" value="PH_16"/>
    <property type="match status" value="1"/>
</dbReference>
<evidence type="ECO:0000313" key="12">
    <source>
        <dbReference type="Proteomes" id="UP000790347"/>
    </source>
</evidence>
<proteinExistence type="predicted"/>
<feature type="compositionally biased region" description="Low complexity" evidence="6">
    <location>
        <begin position="24"/>
        <end position="34"/>
    </location>
</feature>
<keyword evidence="4" id="KW-0344">Guanine-nucleotide releasing factor</keyword>
<feature type="region of interest" description="Disordered" evidence="6">
    <location>
        <begin position="1957"/>
        <end position="1992"/>
    </location>
</feature>
<dbReference type="PROSITE" id="PS50003">
    <property type="entry name" value="PH_DOMAIN"/>
    <property type="match status" value="1"/>
</dbReference>
<evidence type="ECO:0000259" key="7">
    <source>
        <dbReference type="PROSITE" id="PS50003"/>
    </source>
</evidence>
<evidence type="ECO:0000256" key="2">
    <source>
        <dbReference type="ARBA" id="ARBA00022490"/>
    </source>
</evidence>
<dbReference type="SUPFAM" id="SSF50729">
    <property type="entry name" value="PH domain-like"/>
    <property type="match status" value="1"/>
</dbReference>
<dbReference type="InterPro" id="IPR035899">
    <property type="entry name" value="DBL_dom_sf"/>
</dbReference>
<dbReference type="Proteomes" id="UP000790347">
    <property type="component" value="Unassembled WGS sequence"/>
</dbReference>
<feature type="region of interest" description="Disordered" evidence="6">
    <location>
        <begin position="2053"/>
        <end position="2081"/>
    </location>
</feature>
<feature type="compositionally biased region" description="Polar residues" evidence="6">
    <location>
        <begin position="453"/>
        <end position="465"/>
    </location>
</feature>
<feature type="region of interest" description="Disordered" evidence="6">
    <location>
        <begin position="1158"/>
        <end position="1294"/>
    </location>
</feature>
<dbReference type="SMART" id="SM00233">
    <property type="entry name" value="PH"/>
    <property type="match status" value="1"/>
</dbReference>
<feature type="compositionally biased region" description="Polar residues" evidence="6">
    <location>
        <begin position="1244"/>
        <end position="1256"/>
    </location>
</feature>
<evidence type="ECO:0000256" key="6">
    <source>
        <dbReference type="SAM" id="MobiDB-lite"/>
    </source>
</evidence>
<reference evidence="11" key="1">
    <citation type="submission" date="2013-05" db="EMBL/GenBank/DDBJ databases">
        <authorList>
            <person name="Yim A.K.Y."/>
            <person name="Chan T.F."/>
            <person name="Ji K.M."/>
            <person name="Liu X.Y."/>
            <person name="Zhou J.W."/>
            <person name="Li R.Q."/>
            <person name="Yang K.Y."/>
            <person name="Li J."/>
            <person name="Li M."/>
            <person name="Law P.T.W."/>
            <person name="Wu Y.L."/>
            <person name="Cai Z.L."/>
            <person name="Qin H."/>
            <person name="Bao Y."/>
            <person name="Leung R.K.K."/>
            <person name="Ng P.K.S."/>
            <person name="Zou J."/>
            <person name="Zhong X.J."/>
            <person name="Ran P.X."/>
            <person name="Zhong N.S."/>
            <person name="Liu Z.G."/>
            <person name="Tsui S.K.W."/>
        </authorList>
    </citation>
    <scope>NUCLEOTIDE SEQUENCE</scope>
    <source>
        <strain evidence="11">Derf</strain>
        <tissue evidence="11">Whole organism</tissue>
    </source>
</reference>
<feature type="region of interest" description="Disordered" evidence="6">
    <location>
        <begin position="338"/>
        <end position="410"/>
    </location>
</feature>
<feature type="region of interest" description="Disordered" evidence="6">
    <location>
        <begin position="1069"/>
        <end position="1095"/>
    </location>
</feature>
<dbReference type="InterPro" id="IPR041020">
    <property type="entry name" value="PH_16"/>
</dbReference>
<keyword evidence="12" id="KW-1185">Reference proteome</keyword>
<dbReference type="InterPro" id="IPR001478">
    <property type="entry name" value="PDZ"/>
</dbReference>
<evidence type="ECO:0000259" key="10">
    <source>
        <dbReference type="PROSITE" id="PS50106"/>
    </source>
</evidence>
<feature type="compositionally biased region" description="Polar residues" evidence="6">
    <location>
        <begin position="2053"/>
        <end position="2064"/>
    </location>
</feature>
<feature type="compositionally biased region" description="Pro residues" evidence="6">
    <location>
        <begin position="1732"/>
        <end position="1749"/>
    </location>
</feature>
<organism evidence="11 12">
    <name type="scientific">Dermatophagoides farinae</name>
    <name type="common">American house dust mite</name>
    <dbReference type="NCBI Taxonomy" id="6954"/>
    <lineage>
        <taxon>Eukaryota</taxon>
        <taxon>Metazoa</taxon>
        <taxon>Ecdysozoa</taxon>
        <taxon>Arthropoda</taxon>
        <taxon>Chelicerata</taxon>
        <taxon>Arachnida</taxon>
        <taxon>Acari</taxon>
        <taxon>Acariformes</taxon>
        <taxon>Sarcoptiformes</taxon>
        <taxon>Astigmata</taxon>
        <taxon>Psoroptidia</taxon>
        <taxon>Analgoidea</taxon>
        <taxon>Pyroglyphidae</taxon>
        <taxon>Dermatophagoidinae</taxon>
        <taxon>Dermatophagoides</taxon>
    </lineage>
</organism>
<feature type="compositionally biased region" description="Pro residues" evidence="6">
    <location>
        <begin position="1688"/>
        <end position="1705"/>
    </location>
</feature>
<feature type="compositionally biased region" description="Polar residues" evidence="6">
    <location>
        <begin position="1164"/>
        <end position="1176"/>
    </location>
</feature>
<gene>
    <name evidence="11" type="primary">ARHGEF12</name>
    <name evidence="11" type="ORF">DERF_009549</name>
</gene>
<dbReference type="GO" id="GO:0001664">
    <property type="term" value="F:G protein-coupled receptor binding"/>
    <property type="evidence" value="ECO:0007669"/>
    <property type="project" value="TreeGrafter"/>
</dbReference>
<keyword evidence="2" id="KW-0963">Cytoplasm</keyword>
<feature type="domain" description="Phorbol-ester/DAG-type" evidence="9">
    <location>
        <begin position="874"/>
        <end position="926"/>
    </location>
</feature>
<comment type="caution">
    <text evidence="11">The sequence shown here is derived from an EMBL/GenBank/DDBJ whole genome shotgun (WGS) entry which is preliminary data.</text>
</comment>
<feature type="compositionally biased region" description="Low complexity" evidence="6">
    <location>
        <begin position="935"/>
        <end position="951"/>
    </location>
</feature>
<feature type="region of interest" description="Disordered" evidence="6">
    <location>
        <begin position="162"/>
        <end position="245"/>
    </location>
</feature>
<feature type="region of interest" description="Disordered" evidence="6">
    <location>
        <begin position="1668"/>
        <end position="1754"/>
    </location>
</feature>
<dbReference type="PROSITE" id="PS00479">
    <property type="entry name" value="ZF_DAG_PE_1"/>
    <property type="match status" value="1"/>
</dbReference>
<dbReference type="InterPro" id="IPR011993">
    <property type="entry name" value="PH-like_dom_sf"/>
</dbReference>
<dbReference type="Pfam" id="PF00595">
    <property type="entry name" value="PDZ"/>
    <property type="match status" value="1"/>
</dbReference>
<feature type="region of interest" description="Disordered" evidence="6">
    <location>
        <begin position="2137"/>
        <end position="2156"/>
    </location>
</feature>
<evidence type="ECO:0000256" key="5">
    <source>
        <dbReference type="ARBA" id="ARBA00023054"/>
    </source>
</evidence>
<feature type="compositionally biased region" description="Low complexity" evidence="6">
    <location>
        <begin position="215"/>
        <end position="245"/>
    </location>
</feature>
<dbReference type="PROSITE" id="PS50106">
    <property type="entry name" value="PDZ"/>
    <property type="match status" value="1"/>
</dbReference>
<dbReference type="EMBL" id="ASGP02000004">
    <property type="protein sequence ID" value="KAH9511070.1"/>
    <property type="molecule type" value="Genomic_DNA"/>
</dbReference>
<dbReference type="InterPro" id="IPR036034">
    <property type="entry name" value="PDZ_sf"/>
</dbReference>
<name>A0A922HU71_DERFA</name>
<dbReference type="SUPFAM" id="SSF50156">
    <property type="entry name" value="PDZ domain-like"/>
    <property type="match status" value="1"/>
</dbReference>
<dbReference type="PANTHER" id="PTHR45872">
    <property type="entry name" value="RHO GUANINE NUCLEOTIDE EXCHANGE FACTOR 2, ISOFORM D"/>
    <property type="match status" value="1"/>
</dbReference>
<dbReference type="CDD" id="cd00160">
    <property type="entry name" value="RhoGEF"/>
    <property type="match status" value="1"/>
</dbReference>
<evidence type="ECO:0000259" key="9">
    <source>
        <dbReference type="PROSITE" id="PS50081"/>
    </source>
</evidence>
<sequence>MIATDHQQRFIENNNDNKEKTNFTTSSTLSSSSTLLSSSLSSSSSLIESQIFINNNHYQQQQQQSYPNMDNNEHQGITKRTVIIHKDSRGYGMRISGDNPVFIQHVNEEGAAYKAGVRSGDQIVKVNGTLVTRMGHAEVVRMIQSCGAFVGLTLHTTTTNTTAATVSPNSNQSLNNTNNNNNNNNGTTNTTTLTSSSSDLTLRHLSPANSPIPPANNNNNNNIQSHGTNSVSMTSSSSPFATVSTSSNYSSMYPMNMVILTSNNPIQITGPQPVPESTQQQYHENQIRTLKEMINKEHRHLEGLKLMCAKQTELDSCQKRINEMTSKLEMHQSNITAYMNNNSSSNNHSRQHSFENSTSPSVQDFSSPSIITHHHHHHQRTNSSDQSIIGSNSKSPRIMPMDEDVDNDAENSGIYPYEYIEDFDIDRDVARQQSADLTSSTAKSSTIGIAKSVSNPSVSLRPGNNSRDKTKRDSKIMPIFETPIESSSGGGGGSILNPKSWYNIHLDSLRMSRYLIQHKMQPPNELLFYVMARNVFPRIVTSTAIPAVNKFQVIQRWAYQIIATFVTKESPLFIQEFPPDFLEQFDRNLTALISANPSATDVIASPFDPFLMAIYETLRKQWEEFMMATSSSSQMMNSNPKHDLQAIIEMLFTTHTHICMTPQQQPSTPTIATNSNMKIDLRDIDPILDSFVALVKSHQSESTMALISSLLAIGRYIFHMTTSKHCLLLECSGPGSSSSSSFSSSISSALPINSNNSTNTNTSNNLAQVPTLNPLLKLSSESSRSSKSGHKRNSMIPIGSKSFTSSSGSHSLGNSFDSSLLASLTNGKFNKNTDLHSHSNVGSGITGSGGGGVGSIVSSSNLLANSGFTIEDRSHSFVSIVEMNHIIYCTSCMLPMWGDPYTWKCTKCLMYTHQWCRKIAAANNICNNDTHHQHQNSTSSQQSQSGSINNKNNRRAKSEKKSVFEKFAVGKRRRNHPSDFNIFTSLARTQSSCSSSSSTSSISSEISSSDLDDFILSTTNLTTPNNNNNNNNKNTVEDDGSMLTNRNQECSNIIASTSATPNLVNRSGSFVQRKKKKSCTSVGSPRKRSDPALTSRQMISTMANNGQNMMIGGVETVVAATSGTLPQLTSARSSGALMNSASVGAHDSVQFRPITGQRAKHMTASDSSLMSVTSHSMKSRNPIPGSSSNGGNGVPIFSNTESQKSSSTNLTSTSSPRRTRHRNTNDSAIQMDGSSEDDIDDQQLNESETPATTILNETDVEKTIPQPPPPPPPPPSSLVPPPLPPRPDSQTEKRRQIQMEIIQTEEEHYEVLRHIRKIYQKPLKKEKLFSSEQIDIIFGNIKELRLIHKKIFVKMNHAHKLHMQSMSLDSYYLEETLHEIFCGELGTQLEQEASKFCVNRKIRNGTELWNQRKKDSRLRQWVDSECRTRSIPDNPLARLGLDDLLSRVFQRPLRYPLLFERLLKSTLKDSPGHRYLEQVMISIRRSNERINEETKKAELRARLVELIRKTDFSNSSFQVNLEQHELLHEGPLIWRITKQKLVDVLLVLTDQIILVLTRESNDRYVLRTHINPTTKHEHRPHVKMDDLLMRDVATDQSAFFLVSKNQDIIYEFAAQTTSERKKWKEIITEAINKYRTNRSIPHQLQTQRSFTSSRSMTMMDLKSTTTNDLIANNHPHYHHQHQHQQQQQPPPLPPPIQNRPLPKPPIDSQHSSSSPPPPIPPPSAASFANRPLPQPPSDSTQPPPLPSTPYPTRVDGNVQVVTANERHPSNIDFIPFSQVKISSEQNRSGQLNRNKTDDLQEISDNLQNMIQERRRSGIRNYEDLAREIREMSLVYDVAKHDDSKEILIRLITDMFRKATEWSYHLIQDNDPAKQELSQRVRNSVESFVKSHIDSNFILPLPGDDIDSNVECPETLFDNNSRQPSTLTNDNISASPSSSSAIVESIITPMMANVRLSASAPTAPRPHSLTRIRRSLSDNYEKSDKTKKTGLEPIIHDDLDSNLIDNESNDNNYDIVTEENFRFNTTQKPKLTSSLSQTINDSSNMETFDNITQLKSKSQHNSSRHSAPIISPVPLSSSSSSSNPFISSEIMNAANNIMTATPTAAATTTTTNLEINSLGFTEEFVVVLDDGDVVVDDENNHHLDDHPNNLNNDNHHHRQQIDNDDADDELISNDVDKENLSISNTANEHNQTTQNITTPTVTTTTSTSQMYLI</sequence>
<dbReference type="GO" id="GO:0005737">
    <property type="term" value="C:cytoplasm"/>
    <property type="evidence" value="ECO:0007669"/>
    <property type="project" value="UniProtKB-SubCell"/>
</dbReference>
<dbReference type="PROSITE" id="PS50010">
    <property type="entry name" value="DH_2"/>
    <property type="match status" value="1"/>
</dbReference>
<dbReference type="GO" id="GO:0005085">
    <property type="term" value="F:guanyl-nucleotide exchange factor activity"/>
    <property type="evidence" value="ECO:0007669"/>
    <property type="project" value="UniProtKB-KW"/>
</dbReference>
<dbReference type="SMART" id="SM00325">
    <property type="entry name" value="RhoGEF"/>
    <property type="match status" value="1"/>
</dbReference>
<accession>A0A922HU71</accession>
<dbReference type="SMART" id="SM00228">
    <property type="entry name" value="PDZ"/>
    <property type="match status" value="1"/>
</dbReference>
<dbReference type="Gene3D" id="1.10.167.10">
    <property type="entry name" value="Regulator of G-protein Signalling 4, domain 2"/>
    <property type="match status" value="1"/>
</dbReference>
<evidence type="ECO:0000256" key="1">
    <source>
        <dbReference type="ARBA" id="ARBA00004496"/>
    </source>
</evidence>